<dbReference type="EMBL" id="CAKXAJ010013587">
    <property type="protein sequence ID" value="CAH2215988.1"/>
    <property type="molecule type" value="Genomic_DNA"/>
</dbReference>
<organism evidence="2 3">
    <name type="scientific">Pararge aegeria aegeria</name>
    <dbReference type="NCBI Taxonomy" id="348720"/>
    <lineage>
        <taxon>Eukaryota</taxon>
        <taxon>Metazoa</taxon>
        <taxon>Ecdysozoa</taxon>
        <taxon>Arthropoda</taxon>
        <taxon>Hexapoda</taxon>
        <taxon>Insecta</taxon>
        <taxon>Pterygota</taxon>
        <taxon>Neoptera</taxon>
        <taxon>Endopterygota</taxon>
        <taxon>Lepidoptera</taxon>
        <taxon>Glossata</taxon>
        <taxon>Ditrysia</taxon>
        <taxon>Papilionoidea</taxon>
        <taxon>Nymphalidae</taxon>
        <taxon>Satyrinae</taxon>
        <taxon>Satyrini</taxon>
        <taxon>Parargina</taxon>
        <taxon>Pararge</taxon>
    </lineage>
</organism>
<feature type="non-terminal residue" evidence="2">
    <location>
        <position position="1"/>
    </location>
</feature>
<feature type="compositionally biased region" description="Low complexity" evidence="1">
    <location>
        <begin position="1"/>
        <end position="12"/>
    </location>
</feature>
<feature type="compositionally biased region" description="Polar residues" evidence="1">
    <location>
        <begin position="18"/>
        <end position="30"/>
    </location>
</feature>
<name>A0A8S4QSU5_9NEOP</name>
<proteinExistence type="predicted"/>
<evidence type="ECO:0000313" key="2">
    <source>
        <dbReference type="EMBL" id="CAH2215988.1"/>
    </source>
</evidence>
<keyword evidence="3" id="KW-1185">Reference proteome</keyword>
<feature type="region of interest" description="Disordered" evidence="1">
    <location>
        <begin position="1"/>
        <end position="30"/>
    </location>
</feature>
<reference evidence="2" key="1">
    <citation type="submission" date="2022-03" db="EMBL/GenBank/DDBJ databases">
        <authorList>
            <person name="Lindestad O."/>
        </authorList>
    </citation>
    <scope>NUCLEOTIDE SEQUENCE</scope>
</reference>
<dbReference type="AlphaFoldDB" id="A0A8S4QSU5"/>
<evidence type="ECO:0000256" key="1">
    <source>
        <dbReference type="SAM" id="MobiDB-lite"/>
    </source>
</evidence>
<protein>
    <submittedName>
        <fullName evidence="2">Jg505 protein</fullName>
    </submittedName>
</protein>
<evidence type="ECO:0000313" key="3">
    <source>
        <dbReference type="Proteomes" id="UP000838756"/>
    </source>
</evidence>
<accession>A0A8S4QSU5</accession>
<feature type="region of interest" description="Disordered" evidence="1">
    <location>
        <begin position="71"/>
        <end position="99"/>
    </location>
</feature>
<comment type="caution">
    <text evidence="2">The sequence shown here is derived from an EMBL/GenBank/DDBJ whole genome shotgun (WGS) entry which is preliminary data.</text>
</comment>
<feature type="compositionally biased region" description="Basic and acidic residues" evidence="1">
    <location>
        <begin position="87"/>
        <end position="99"/>
    </location>
</feature>
<gene>
    <name evidence="2" type="primary">jg505</name>
    <name evidence="2" type="ORF">PAEG_LOCUS4066</name>
</gene>
<sequence length="99" mass="10904">ISQISAASSQASYPPANTDDQTAYNNDNNNFMGYETNPAATYAYSPDMYGNMEVNDVNDQSTIDMSRRSRVFPSQGQPMAIEGEGFDSDKDKSVRCLNI</sequence>
<dbReference type="Proteomes" id="UP000838756">
    <property type="component" value="Unassembled WGS sequence"/>
</dbReference>